<dbReference type="InterPro" id="IPR041286">
    <property type="entry name" value="MBG_2"/>
</dbReference>
<dbReference type="InterPro" id="IPR026444">
    <property type="entry name" value="Secre_tail"/>
</dbReference>
<evidence type="ECO:0000259" key="2">
    <source>
        <dbReference type="PROSITE" id="PS50835"/>
    </source>
</evidence>
<proteinExistence type="predicted"/>
<evidence type="ECO:0000259" key="3">
    <source>
        <dbReference type="PROSITE" id="PS51841"/>
    </source>
</evidence>
<dbReference type="InterPro" id="IPR008964">
    <property type="entry name" value="Invasin/intimin_cell_adhesion"/>
</dbReference>
<feature type="domain" description="LTD" evidence="3">
    <location>
        <begin position="843"/>
        <end position="983"/>
    </location>
</feature>
<reference evidence="4 5" key="1">
    <citation type="submission" date="2024-04" db="EMBL/GenBank/DDBJ databases">
        <title>draft genome sequnece of Flavobacterium buctense JCM 30750.</title>
        <authorList>
            <person name="Kim D.-U."/>
        </authorList>
    </citation>
    <scope>NUCLEOTIDE SEQUENCE [LARGE SCALE GENOMIC DNA]</scope>
    <source>
        <strain evidence="4 5">JCM 30750</strain>
    </source>
</reference>
<gene>
    <name evidence="4" type="ORF">WMW71_07995</name>
</gene>
<accession>A0ABU9E0U0</accession>
<dbReference type="PROSITE" id="PS51841">
    <property type="entry name" value="LTD"/>
    <property type="match status" value="1"/>
</dbReference>
<name>A0ABU9E0U0_9FLAO</name>
<keyword evidence="1" id="KW-0732">Signal</keyword>
<feature type="domain" description="Ig-like" evidence="2">
    <location>
        <begin position="584"/>
        <end position="681"/>
    </location>
</feature>
<keyword evidence="5" id="KW-1185">Reference proteome</keyword>
<dbReference type="Gene3D" id="3.30.160.710">
    <property type="match status" value="1"/>
</dbReference>
<dbReference type="Pfam" id="PF18962">
    <property type="entry name" value="Por_Secre_tail"/>
    <property type="match status" value="1"/>
</dbReference>
<organism evidence="4 5">
    <name type="scientific">Flavobacterium buctense</name>
    <dbReference type="NCBI Taxonomy" id="1648146"/>
    <lineage>
        <taxon>Bacteria</taxon>
        <taxon>Pseudomonadati</taxon>
        <taxon>Bacteroidota</taxon>
        <taxon>Flavobacteriia</taxon>
        <taxon>Flavobacteriales</taxon>
        <taxon>Flavobacteriaceae</taxon>
        <taxon>Flavobacterium</taxon>
    </lineage>
</organism>
<dbReference type="SUPFAM" id="SSF74853">
    <property type="entry name" value="Lamin A/C globular tail domain"/>
    <property type="match status" value="1"/>
</dbReference>
<evidence type="ECO:0000256" key="1">
    <source>
        <dbReference type="ARBA" id="ARBA00022729"/>
    </source>
</evidence>
<dbReference type="InterPro" id="IPR001322">
    <property type="entry name" value="Lamin_tail_dom"/>
</dbReference>
<comment type="caution">
    <text evidence="4">The sequence shown here is derived from an EMBL/GenBank/DDBJ whole genome shotgun (WGS) entry which is preliminary data.</text>
</comment>
<dbReference type="EMBL" id="JBBPCB010000004">
    <property type="protein sequence ID" value="MEK8180280.1"/>
    <property type="molecule type" value="Genomic_DNA"/>
</dbReference>
<dbReference type="InterPro" id="IPR036415">
    <property type="entry name" value="Lamin_tail_dom_sf"/>
</dbReference>
<dbReference type="InterPro" id="IPR007110">
    <property type="entry name" value="Ig-like_dom"/>
</dbReference>
<dbReference type="Gene3D" id="2.60.40.1080">
    <property type="match status" value="1"/>
</dbReference>
<dbReference type="Proteomes" id="UP001491349">
    <property type="component" value="Unassembled WGS sequence"/>
</dbReference>
<evidence type="ECO:0000313" key="5">
    <source>
        <dbReference type="Proteomes" id="UP001491349"/>
    </source>
</evidence>
<dbReference type="SUPFAM" id="SSF49373">
    <property type="entry name" value="Invasin/intimin cell-adhesion fragments"/>
    <property type="match status" value="1"/>
</dbReference>
<dbReference type="InterPro" id="IPR003343">
    <property type="entry name" value="Big_2"/>
</dbReference>
<protein>
    <submittedName>
        <fullName evidence="4">MBG domain-containing protein</fullName>
    </submittedName>
</protein>
<dbReference type="PROSITE" id="PS50835">
    <property type="entry name" value="IG_LIKE"/>
    <property type="match status" value="1"/>
</dbReference>
<dbReference type="RefSeq" id="WP_341432124.1">
    <property type="nucleotide sequence ID" value="NZ_JBBPCB010000004.1"/>
</dbReference>
<dbReference type="Pfam" id="PF02368">
    <property type="entry name" value="Big_2"/>
    <property type="match status" value="1"/>
</dbReference>
<dbReference type="Pfam" id="PF00932">
    <property type="entry name" value="LTD"/>
    <property type="match status" value="1"/>
</dbReference>
<sequence length="1784" mass="182696">MKNILLFRKPSWFLFWSFALLLLMNAQQSWGQISFTSGGLTKTQNFDGLGTSNFSLTDNTSITGIYALRTSGNAVPNIFTADNGGSNSGRFNNYGTTSASDRAMGSASSGTPGTLYYGVRLKNDTGQVITSLSITYTGEQWRNGGNTASQPLTFDYRQAATVTSLTGTFTAVSSLTFNTPTNTATAAALDGNAVANRAVLTATVTVTIPVGEEIMLRWTDINDAGNDHGVAIDDLSITATTAAPCTSQAITAIVPSSITKTFGDAPYSVATTASSNLTVTYASSNTNVATVAANGDVTIQGAGTATITASQAGDGTFCAATPVTQTLTVDKATPTITVSPTASNIIFGQTLASSVLSGGSASVAGTFAFTTPSTQPSGVGTAGYSVTFTPTNTTNFNTVTTLVNVTTDKANSTIEADGFPFLDYNGLPQGPESAIVTGSQGLVTYSYSGTAFGPVSYGPTAVKPTNAGDYSVVATVAEDANYNGATSAAYNFTIAKAGLTVTADDKTAVQNTSIPAFTVSYTGFQNGEDAADLITAPTATSPLADINTVGNYAIVAAGGVSNNYTFTYVDGNFSVTSAAQPICPSGTAIAPIGNQTVCEGSLATLLTATATTSGLNGTPTVQYQWYYNLTESNTVLGATLVDGATSNTYSPSTLASAIETRYYFCVAYATDNDCAQNNSLQALASNVVSVTVIDTPEATVSPAGPITFCAGDSVILTASSGDTYLWSNGATSQSISVSTAGSYSVQVTTNSCQSASSAATSVTVNPLPATPTITPSGATTFCNGGSVTLTSSTGDAYFWSTDEETASIAVTTSGDYSVQVIDGNGCASNPSSVVTVTVSSPLVAGSVTNIVTGTPGPNVVISQIYGGGGNTGATYKNDFIELFNPTTNTISLNGWAIQHASASGGTWSVTALNGSIAPGAYYLIQQAAGTGGTLNLPTPDATGTVSMGATSGKVALTNTTAALSGTISGGTGSTIVDFVGFNSTTFSGIAAAPAPSNTNSISKTNVCVDANSNSTEYTSGTPTPKNSATPIAPCATSTPAQTICSGTAPSAISVTPASGSNAPYTYQWYRFDGLTTAPTGSAIPLGWTLVGSGTTFNPTALTSNATFACFVTPTGCDGSWSNSQRQVTVNALPTATAESVTGCAESAITLVGSGLPSGGTGIYSIANPYTGPSTTYTYTYTAPNGCSTTSAPASVTITPLTTPTVSLSSSDLDNTFAYGTSVTFTATAGNFAGGTASYDFKINGTSVQNGASNSYVVDNLANGNQVSVSITVTGGTCLSASTVDSNVITNTVTGVYLSNITNYCGQTLPVIGSRIKCSVPVGVVGVLGYRFKITNNVTNAFTTVDTSVASFNMTMASGFSYGTSYTIQVAVLVNGLEHPYSAGCVITTPSVPINQPTTLCGQTLDALNTRIFASAVSGSQLYRWRVALSTAPTTYFFHTTTASSFRLTNVAGLNVTFGKTYLVAVQSEVLVNGVLTVSDYSSIPCSVSTPSVSSVSISANQCGGTLEGILDGIFVNSVPNAVSYTYRVRKVGTTSDYDYTSNFTSFKLSDVPGLSLTHESFYEVSVSVKIVIDGVTYDSPFSAPCTIGTPLFPSVGLQESQCSDGAEPIAGPYQVSSMSEAIYCDFVSGASYEFVLQKSVEGELVGSPIVVPRSSNFFTLNMVPGIESGVAYVVYVRLIYYGNGPEGKDCLIATPSTMRIVAAGFEAKAYPNPFANNFLLDLTTESASPVSIKVYDMVGRLVDSRESKASNLNSLAIGDQYPSGVYNVVVTQDEEVRALRVVKR</sequence>
<evidence type="ECO:0000313" key="4">
    <source>
        <dbReference type="EMBL" id="MEK8180280.1"/>
    </source>
</evidence>
<dbReference type="Pfam" id="PF18676">
    <property type="entry name" value="MBG_2"/>
    <property type="match status" value="1"/>
</dbReference>
<dbReference type="NCBIfam" id="TIGR04183">
    <property type="entry name" value="Por_Secre_tail"/>
    <property type="match status" value="1"/>
</dbReference>